<accession>A0ABQ8E4E5</accession>
<feature type="non-terminal residue" evidence="2">
    <location>
        <position position="611"/>
    </location>
</feature>
<feature type="compositionally biased region" description="Basic and acidic residues" evidence="1">
    <location>
        <begin position="153"/>
        <end position="172"/>
    </location>
</feature>
<proteinExistence type="predicted"/>
<gene>
    <name evidence="2" type="ORF">HID58_013420</name>
</gene>
<feature type="compositionally biased region" description="Basic and acidic residues" evidence="1">
    <location>
        <begin position="558"/>
        <end position="578"/>
    </location>
</feature>
<organism evidence="2 3">
    <name type="scientific">Brassica napus</name>
    <name type="common">Rape</name>
    <dbReference type="NCBI Taxonomy" id="3708"/>
    <lineage>
        <taxon>Eukaryota</taxon>
        <taxon>Viridiplantae</taxon>
        <taxon>Streptophyta</taxon>
        <taxon>Embryophyta</taxon>
        <taxon>Tracheophyta</taxon>
        <taxon>Spermatophyta</taxon>
        <taxon>Magnoliopsida</taxon>
        <taxon>eudicotyledons</taxon>
        <taxon>Gunneridae</taxon>
        <taxon>Pentapetalae</taxon>
        <taxon>rosids</taxon>
        <taxon>malvids</taxon>
        <taxon>Brassicales</taxon>
        <taxon>Brassicaceae</taxon>
        <taxon>Brassiceae</taxon>
        <taxon>Brassica</taxon>
    </lineage>
</organism>
<feature type="compositionally biased region" description="Basic and acidic residues" evidence="1">
    <location>
        <begin position="249"/>
        <end position="268"/>
    </location>
</feature>
<dbReference type="EMBL" id="JAGKQM010000003">
    <property type="protein sequence ID" value="KAH0936303.1"/>
    <property type="molecule type" value="Genomic_DNA"/>
</dbReference>
<evidence type="ECO:0000256" key="1">
    <source>
        <dbReference type="SAM" id="MobiDB-lite"/>
    </source>
</evidence>
<feature type="compositionally biased region" description="Basic and acidic residues" evidence="1">
    <location>
        <begin position="212"/>
        <end position="226"/>
    </location>
</feature>
<evidence type="ECO:0000313" key="2">
    <source>
        <dbReference type="EMBL" id="KAH0936303.1"/>
    </source>
</evidence>
<evidence type="ECO:0000313" key="3">
    <source>
        <dbReference type="Proteomes" id="UP000824890"/>
    </source>
</evidence>
<keyword evidence="3" id="KW-1185">Reference proteome</keyword>
<feature type="compositionally biased region" description="Basic and acidic residues" evidence="1">
    <location>
        <begin position="123"/>
        <end position="139"/>
    </location>
</feature>
<feature type="region of interest" description="Disordered" evidence="1">
    <location>
        <begin position="212"/>
        <end position="402"/>
    </location>
</feature>
<feature type="region of interest" description="Disordered" evidence="1">
    <location>
        <begin position="531"/>
        <end position="611"/>
    </location>
</feature>
<feature type="compositionally biased region" description="Polar residues" evidence="1">
    <location>
        <begin position="363"/>
        <end position="374"/>
    </location>
</feature>
<name>A0ABQ8E4E5_BRANA</name>
<feature type="compositionally biased region" description="Acidic residues" evidence="1">
    <location>
        <begin position="531"/>
        <end position="547"/>
    </location>
</feature>
<evidence type="ECO:0008006" key="4">
    <source>
        <dbReference type="Google" id="ProtNLM"/>
    </source>
</evidence>
<feature type="region of interest" description="Disordered" evidence="1">
    <location>
        <begin position="488"/>
        <end position="508"/>
    </location>
</feature>
<protein>
    <recommendedName>
        <fullName evidence="4">Zinc knuckle CX2CX4HX4C domain-containing protein</fullName>
    </recommendedName>
</protein>
<dbReference type="Proteomes" id="UP000824890">
    <property type="component" value="Unassembled WGS sequence"/>
</dbReference>
<feature type="compositionally biased region" description="Basic and acidic residues" evidence="1">
    <location>
        <begin position="322"/>
        <end position="361"/>
    </location>
</feature>
<reference evidence="2 3" key="1">
    <citation type="submission" date="2021-05" db="EMBL/GenBank/DDBJ databases">
        <title>Genome Assembly of Synthetic Allotetraploid Brassica napus Reveals Homoeologous Exchanges between Subgenomes.</title>
        <authorList>
            <person name="Davis J.T."/>
        </authorList>
    </citation>
    <scope>NUCLEOTIDE SEQUENCE [LARGE SCALE GENOMIC DNA]</scope>
    <source>
        <strain evidence="3">cv. Da-Ae</strain>
        <tissue evidence="2">Seedling</tissue>
    </source>
</reference>
<comment type="caution">
    <text evidence="2">The sequence shown here is derived from an EMBL/GenBank/DDBJ whole genome shotgun (WGS) entry which is preliminary data.</text>
</comment>
<feature type="compositionally biased region" description="Basic and acidic residues" evidence="1">
    <location>
        <begin position="375"/>
        <end position="402"/>
    </location>
</feature>
<feature type="compositionally biased region" description="Basic and acidic residues" evidence="1">
    <location>
        <begin position="589"/>
        <end position="603"/>
    </location>
</feature>
<feature type="non-terminal residue" evidence="2">
    <location>
        <position position="1"/>
    </location>
</feature>
<feature type="compositionally biased region" description="Basic and acidic residues" evidence="1">
    <location>
        <begin position="182"/>
        <end position="193"/>
    </location>
</feature>
<sequence>RRLGLGFWRQLWRSGSVKDFEQEDEERETIVHSSRSPGIETYQSVGQALGIYDKADVEGGRVRVFVNGDNPLKFECKVGFDNGDVVKATIIYEDLYRHCFTCKRISHEEGTCPELTENQREHNRIKRIEQKEMEERATKEAFSLPQRQNLIDSEEKRYTPNDRERDHRKETHFSSSSYRVWNNEKENSQDLRDELQERRDYHSKNVWKRLDKNSKPEYPRNRERFHPYHHNSYGYPKEKTRDTASSLEWRVREPNDRRQDPMKRDTSRNRVQLSRGRNRVSPDLQRTISDNFRRSPQKSIYRGRYSHSPPSRNMEWRPVNKNPERGEGRGERNLSMERTRTLERTRTSDSARHLPQKEKDLLSTPSGKTITSETADNRIDRNTRPDKKGVTERTPARETEEERRRCIRGKAIAEDINEGQINLELEQTVMGASHLPDPILNEIPENQVYVEKVQNRSPPSVGKNLLNKATETVAPPSNRALNIQDPVKERNKTVDNGKQGIEEDQQLMSEEEITQIMEEYASVDLEMDDDMVDDDDLLDDMDDEDAAVPETQEVLIQNKKDLSKKGVMDEDTTAKEMRSTSSPAAGLERVTKSQKEKSKKDKPQASYLHKH</sequence>
<feature type="region of interest" description="Disordered" evidence="1">
    <location>
        <begin position="123"/>
        <end position="193"/>
    </location>
</feature>